<sequence length="356" mass="38249">MPSTDDPTHQSRFAPQASRAMAGMFDDVSGRYDLLNRLMTLGQDGAWRAAMWREVPEEARVVLDLCTGSGVSLPGLRRAGRTVIGMDVSLRMLEHAQDAYGGAGWAPRFACADGFRLPVRDQALSAITIAFGIRNLRPRPLAIAELARVLEPDGTLVILEAAAPRGGAFAPVHAAHLRHVVPALGRLSPDPSAYRYLSDSIFEFGDGTEFERELEAAGFRITTRRSFLLGATRLWTARRSGPALELGHGGQESASSAPAPVHLAMGRAGFAQRSLAERADRDAEAAAWALSQTLVSAALTFALVWGGREFAKSAALLPLSPSHRPLVWLLIGVGVIAFGARTCLLGLRLLRLSARE</sequence>
<dbReference type="EMBL" id="JABFRW010000186">
    <property type="protein sequence ID" value="NOT35300.1"/>
    <property type="molecule type" value="Genomic_DNA"/>
</dbReference>
<keyword evidence="4" id="KW-0812">Transmembrane</keyword>
<dbReference type="Gene3D" id="3.40.50.150">
    <property type="entry name" value="Vaccinia Virus protein VP39"/>
    <property type="match status" value="1"/>
</dbReference>
<reference evidence="5 6" key="1">
    <citation type="submission" date="2020-04" db="EMBL/GenBank/DDBJ databases">
        <title>Metagenomic profiling of ammonia- and methane-oxidizing microorganisms in a Dutch drinking water treatment plant.</title>
        <authorList>
            <person name="Poghosyan L."/>
            <person name="Leucker S."/>
        </authorList>
    </citation>
    <scope>NUCLEOTIDE SEQUENCE [LARGE SCALE GENOMIC DNA]</scope>
    <source>
        <strain evidence="5">S-RSF-IL-03</strain>
    </source>
</reference>
<feature type="transmembrane region" description="Helical" evidence="4">
    <location>
        <begin position="285"/>
        <end position="306"/>
    </location>
</feature>
<dbReference type="CDD" id="cd02440">
    <property type="entry name" value="AdoMet_MTases"/>
    <property type="match status" value="1"/>
</dbReference>
<organism evidence="5 6">
    <name type="scientific">Eiseniibacteriota bacterium</name>
    <dbReference type="NCBI Taxonomy" id="2212470"/>
    <lineage>
        <taxon>Bacteria</taxon>
        <taxon>Candidatus Eiseniibacteriota</taxon>
    </lineage>
</organism>
<dbReference type="EC" id="2.1.1.-" evidence="5"/>
<dbReference type="InterPro" id="IPR004033">
    <property type="entry name" value="UbiE/COQ5_MeTrFase"/>
</dbReference>
<comment type="caution">
    <text evidence="5">The sequence shown here is derived from an EMBL/GenBank/DDBJ whole genome shotgun (WGS) entry which is preliminary data.</text>
</comment>
<proteinExistence type="predicted"/>
<dbReference type="GO" id="GO:0008168">
    <property type="term" value="F:methyltransferase activity"/>
    <property type="evidence" value="ECO:0007669"/>
    <property type="project" value="UniProtKB-KW"/>
</dbReference>
<evidence type="ECO:0000256" key="4">
    <source>
        <dbReference type="SAM" id="Phobius"/>
    </source>
</evidence>
<keyword evidence="4" id="KW-1133">Transmembrane helix</keyword>
<gene>
    <name evidence="5" type="ORF">HOP12_14245</name>
</gene>
<dbReference type="InterPro" id="IPR029063">
    <property type="entry name" value="SAM-dependent_MTases_sf"/>
</dbReference>
<keyword evidence="3" id="KW-0949">S-adenosyl-L-methionine</keyword>
<evidence type="ECO:0000256" key="2">
    <source>
        <dbReference type="ARBA" id="ARBA00022679"/>
    </source>
</evidence>
<evidence type="ECO:0000313" key="6">
    <source>
        <dbReference type="Proteomes" id="UP000580839"/>
    </source>
</evidence>
<dbReference type="PANTHER" id="PTHR43591:SF24">
    <property type="entry name" value="2-METHOXY-6-POLYPRENYL-1,4-BENZOQUINOL METHYLASE, MITOCHONDRIAL"/>
    <property type="match status" value="1"/>
</dbReference>
<protein>
    <submittedName>
        <fullName evidence="5">Ubiquinone/menaquinone biosynthesis methyltransferase</fullName>
        <ecNumber evidence="5">2.1.1.-</ecNumber>
    </submittedName>
</protein>
<dbReference type="PANTHER" id="PTHR43591">
    <property type="entry name" value="METHYLTRANSFERASE"/>
    <property type="match status" value="1"/>
</dbReference>
<dbReference type="NCBIfam" id="TIGR01934">
    <property type="entry name" value="MenG_MenH_UbiE"/>
    <property type="match status" value="1"/>
</dbReference>
<feature type="transmembrane region" description="Helical" evidence="4">
    <location>
        <begin position="326"/>
        <end position="350"/>
    </location>
</feature>
<dbReference type="GO" id="GO:0032259">
    <property type="term" value="P:methylation"/>
    <property type="evidence" value="ECO:0007669"/>
    <property type="project" value="UniProtKB-KW"/>
</dbReference>
<evidence type="ECO:0000256" key="1">
    <source>
        <dbReference type="ARBA" id="ARBA00022603"/>
    </source>
</evidence>
<evidence type="ECO:0000313" key="5">
    <source>
        <dbReference type="EMBL" id="NOT35300.1"/>
    </source>
</evidence>
<keyword evidence="2 5" id="KW-0808">Transferase</keyword>
<dbReference type="AlphaFoldDB" id="A0A849SVB4"/>
<name>A0A849SVB4_UNCEI</name>
<keyword evidence="1 5" id="KW-0489">Methyltransferase</keyword>
<dbReference type="Proteomes" id="UP000580839">
    <property type="component" value="Unassembled WGS sequence"/>
</dbReference>
<dbReference type="Pfam" id="PF01209">
    <property type="entry name" value="Ubie_methyltran"/>
    <property type="match status" value="1"/>
</dbReference>
<evidence type="ECO:0000256" key="3">
    <source>
        <dbReference type="ARBA" id="ARBA00022691"/>
    </source>
</evidence>
<keyword evidence="4" id="KW-0472">Membrane</keyword>
<dbReference type="PROSITE" id="PS51608">
    <property type="entry name" value="SAM_MT_UBIE"/>
    <property type="match status" value="1"/>
</dbReference>
<keyword evidence="5" id="KW-0830">Ubiquinone</keyword>
<accession>A0A849SVB4</accession>
<dbReference type="SUPFAM" id="SSF53335">
    <property type="entry name" value="S-adenosyl-L-methionine-dependent methyltransferases"/>
    <property type="match status" value="1"/>
</dbReference>